<sequence>MEETKIQNQIDELNRKLDIILEEIELQRRHRREMEDLKDDLMRVGADLYKTAVEELDEISDSFSSADLLHLGKKLLRNVNTINKAVEQLESIKDFFEDFAPISREGIIDLMNKLDEYDRKGYFDFMRESRKILDNIVTSFSPEDVRALADNIVMILDTIKNLTQPEMLNTLNNVVNVYKNLNITVKEDVSLFSLLREMNDPQVKRGLAFGIEFLKNIANQPEELNSNTKQ</sequence>
<keyword evidence="3" id="KW-1185">Reference proteome</keyword>
<keyword evidence="1" id="KW-0175">Coiled coil</keyword>
<gene>
    <name evidence="2" type="ordered locus">MROS_1024</name>
</gene>
<dbReference type="KEGG" id="mro:MROS_1024"/>
<dbReference type="EMBL" id="CP003557">
    <property type="protein sequence ID" value="AFN74264.1"/>
    <property type="molecule type" value="Genomic_DNA"/>
</dbReference>
<organism evidence="2 3">
    <name type="scientific">Melioribacter roseus (strain DSM 23840 / JCM 17771 / VKM B-2668 / P3M-2)</name>
    <dbReference type="NCBI Taxonomy" id="1191523"/>
    <lineage>
        <taxon>Bacteria</taxon>
        <taxon>Pseudomonadati</taxon>
        <taxon>Ignavibacteriota</taxon>
        <taxon>Ignavibacteria</taxon>
        <taxon>Ignavibacteriales</taxon>
        <taxon>Melioribacteraceae</taxon>
        <taxon>Melioribacter</taxon>
    </lineage>
</organism>
<evidence type="ECO:0008006" key="4">
    <source>
        <dbReference type="Google" id="ProtNLM"/>
    </source>
</evidence>
<dbReference type="Pfam" id="PF07849">
    <property type="entry name" value="DUF1641"/>
    <property type="match status" value="1"/>
</dbReference>
<dbReference type="AlphaFoldDB" id="I6ZQB6"/>
<dbReference type="eggNOG" id="COG2427">
    <property type="taxonomic scope" value="Bacteria"/>
</dbReference>
<name>I6ZQB6_MELRP</name>
<accession>I6ZQB6</accession>
<dbReference type="RefSeq" id="WP_014855700.1">
    <property type="nucleotide sequence ID" value="NC_018178.1"/>
</dbReference>
<dbReference type="STRING" id="1191523.MROS_1024"/>
<proteinExistence type="predicted"/>
<evidence type="ECO:0000313" key="3">
    <source>
        <dbReference type="Proteomes" id="UP000009011"/>
    </source>
</evidence>
<feature type="coiled-coil region" evidence="1">
    <location>
        <begin position="3"/>
        <end position="30"/>
    </location>
</feature>
<reference evidence="2 3" key="1">
    <citation type="journal article" date="2013" name="PLoS ONE">
        <title>Genomic analysis of Melioribacter roseus, facultatively anaerobic organotrophic bacterium representing a novel deep lineage within Bacteriodetes/Chlorobi group.</title>
        <authorList>
            <person name="Kadnikov V.V."/>
            <person name="Mardanov A.V."/>
            <person name="Podosokorskaya O.A."/>
            <person name="Gavrilov S.N."/>
            <person name="Kublanov I.V."/>
            <person name="Beletsky A.V."/>
            <person name="Bonch-Osmolovskaya E.A."/>
            <person name="Ravin N.V."/>
        </authorList>
    </citation>
    <scope>NUCLEOTIDE SEQUENCE [LARGE SCALE GENOMIC DNA]</scope>
    <source>
        <strain evidence="3">JCM 17771 / P3M-2</strain>
    </source>
</reference>
<dbReference type="OrthoDB" id="1119050at2"/>
<protein>
    <recommendedName>
        <fullName evidence="4">DUF1641 domain-containing protein</fullName>
    </recommendedName>
</protein>
<dbReference type="Proteomes" id="UP000009011">
    <property type="component" value="Chromosome"/>
</dbReference>
<dbReference type="InterPro" id="IPR012440">
    <property type="entry name" value="DUF1641"/>
</dbReference>
<evidence type="ECO:0000256" key="1">
    <source>
        <dbReference type="SAM" id="Coils"/>
    </source>
</evidence>
<evidence type="ECO:0000313" key="2">
    <source>
        <dbReference type="EMBL" id="AFN74264.1"/>
    </source>
</evidence>
<dbReference type="HOGENOM" id="CLU_102100_0_0_10"/>